<name>M1VJA3_CYAM1</name>
<dbReference type="KEGG" id="cme:CYME_CMN260C"/>
<dbReference type="Gene3D" id="3.40.30.10">
    <property type="entry name" value="Glutaredoxin"/>
    <property type="match status" value="1"/>
</dbReference>
<dbReference type="RefSeq" id="XP_005537379.1">
    <property type="nucleotide sequence ID" value="XM_005537322.1"/>
</dbReference>
<dbReference type="HOGENOM" id="CLU_998746_0_0_1"/>
<dbReference type="PANTHER" id="PTHR33875:SF2">
    <property type="entry name" value="ACR183CP"/>
    <property type="match status" value="1"/>
</dbReference>
<dbReference type="eggNOG" id="ENOG502S0CB">
    <property type="taxonomic scope" value="Eukaryota"/>
</dbReference>
<feature type="domain" description="Thioredoxin-like fold" evidence="1">
    <location>
        <begin position="93"/>
        <end position="251"/>
    </location>
</feature>
<evidence type="ECO:0000259" key="1">
    <source>
        <dbReference type="Pfam" id="PF13462"/>
    </source>
</evidence>
<dbReference type="EMBL" id="AP006496">
    <property type="protein sequence ID" value="BAM81343.1"/>
    <property type="molecule type" value="Genomic_DNA"/>
</dbReference>
<evidence type="ECO:0000313" key="2">
    <source>
        <dbReference type="EMBL" id="BAM81343.1"/>
    </source>
</evidence>
<protein>
    <recommendedName>
        <fullName evidence="1">Thioredoxin-like fold domain-containing protein</fullName>
    </recommendedName>
</protein>
<dbReference type="InterPro" id="IPR036249">
    <property type="entry name" value="Thioredoxin-like_sf"/>
</dbReference>
<proteinExistence type="predicted"/>
<dbReference type="CDD" id="cd02972">
    <property type="entry name" value="DsbA_family"/>
    <property type="match status" value="1"/>
</dbReference>
<dbReference type="Proteomes" id="UP000007014">
    <property type="component" value="Chromosome 14"/>
</dbReference>
<dbReference type="GeneID" id="16995470"/>
<gene>
    <name evidence="2" type="ORF">CYME_CMN260C</name>
</gene>
<evidence type="ECO:0000313" key="3">
    <source>
        <dbReference type="Proteomes" id="UP000007014"/>
    </source>
</evidence>
<reference evidence="2 3" key="1">
    <citation type="journal article" date="2004" name="Nature">
        <title>Genome sequence of the ultrasmall unicellular red alga Cyanidioschyzon merolae 10D.</title>
        <authorList>
            <person name="Matsuzaki M."/>
            <person name="Misumi O."/>
            <person name="Shin-i T."/>
            <person name="Maruyama S."/>
            <person name="Takahara M."/>
            <person name="Miyagishima S."/>
            <person name="Mori T."/>
            <person name="Nishida K."/>
            <person name="Yagisawa F."/>
            <person name="Nishida K."/>
            <person name="Yoshida Y."/>
            <person name="Nishimura Y."/>
            <person name="Nakao S."/>
            <person name="Kobayashi T."/>
            <person name="Momoyama Y."/>
            <person name="Higashiyama T."/>
            <person name="Minoda A."/>
            <person name="Sano M."/>
            <person name="Nomoto H."/>
            <person name="Oishi K."/>
            <person name="Hayashi H."/>
            <person name="Ohta F."/>
            <person name="Nishizaka S."/>
            <person name="Haga S."/>
            <person name="Miura S."/>
            <person name="Morishita T."/>
            <person name="Kabeya Y."/>
            <person name="Terasawa K."/>
            <person name="Suzuki Y."/>
            <person name="Ishii Y."/>
            <person name="Asakawa S."/>
            <person name="Takano H."/>
            <person name="Ohta N."/>
            <person name="Kuroiwa H."/>
            <person name="Tanaka K."/>
            <person name="Shimizu N."/>
            <person name="Sugano S."/>
            <person name="Sato N."/>
            <person name="Nozaki H."/>
            <person name="Ogasawara N."/>
            <person name="Kohara Y."/>
            <person name="Kuroiwa T."/>
        </authorList>
    </citation>
    <scope>NUCLEOTIDE SEQUENCE [LARGE SCALE GENOMIC DNA]</scope>
    <source>
        <strain evidence="2 3">10D</strain>
    </source>
</reference>
<dbReference type="Pfam" id="PF13462">
    <property type="entry name" value="Thioredoxin_4"/>
    <property type="match status" value="1"/>
</dbReference>
<dbReference type="OrthoDB" id="37297at2759"/>
<dbReference type="OMA" id="IKFSRQN"/>
<dbReference type="SUPFAM" id="SSF52833">
    <property type="entry name" value="Thioredoxin-like"/>
    <property type="match status" value="1"/>
</dbReference>
<dbReference type="PANTHER" id="PTHR33875">
    <property type="entry name" value="OS09G0542200 PROTEIN"/>
    <property type="match status" value="1"/>
</dbReference>
<organism evidence="2 3">
    <name type="scientific">Cyanidioschyzon merolae (strain NIES-3377 / 10D)</name>
    <name type="common">Unicellular red alga</name>
    <dbReference type="NCBI Taxonomy" id="280699"/>
    <lineage>
        <taxon>Eukaryota</taxon>
        <taxon>Rhodophyta</taxon>
        <taxon>Bangiophyceae</taxon>
        <taxon>Cyanidiales</taxon>
        <taxon>Cyanidiaceae</taxon>
        <taxon>Cyanidioschyzon</taxon>
    </lineage>
</organism>
<reference evidence="2 3" key="2">
    <citation type="journal article" date="2007" name="BMC Biol.">
        <title>A 100%-complete sequence reveals unusually simple genomic features in the hot-spring red alga Cyanidioschyzon merolae.</title>
        <authorList>
            <person name="Nozaki H."/>
            <person name="Takano H."/>
            <person name="Misumi O."/>
            <person name="Terasawa K."/>
            <person name="Matsuzaki M."/>
            <person name="Maruyama S."/>
            <person name="Nishida K."/>
            <person name="Yagisawa F."/>
            <person name="Yoshida Y."/>
            <person name="Fujiwara T."/>
            <person name="Takio S."/>
            <person name="Tamura K."/>
            <person name="Chung S.J."/>
            <person name="Nakamura S."/>
            <person name="Kuroiwa H."/>
            <person name="Tanaka K."/>
            <person name="Sato N."/>
            <person name="Kuroiwa T."/>
        </authorList>
    </citation>
    <scope>NUCLEOTIDE SEQUENCE [LARGE SCALE GENOMIC DNA]</scope>
    <source>
        <strain evidence="2 3">10D</strain>
    </source>
</reference>
<accession>M1VJA3</accession>
<dbReference type="Gramene" id="CMN260CT">
    <property type="protein sequence ID" value="CMN260CT"/>
    <property type="gene ID" value="CMN260C"/>
</dbReference>
<sequence length="279" mass="30918">MRLSCQVTSTAYLTLPSLSKAIVGRPAVTAAATPRACTGRYYGFAHTRAWTSAHKLLSKSLRIDIRMAATSTATPLPKRPVTVPFYGERPYPQVLVEVFLDYNCPYSKKAFLTLWQEVLPHYRADSRVQFAFGLVPQPWHAQTCYMHEAALAARQVSGDAGFWKASAALFAQQEDWVDEKVLDKTRRQVYEELAQCLAKAGVVSSASLITERLLTASGNSGNAVGADVKFACRYHRVRGVHVTPTVHINGIPELNASSSWTVQEWKERIDSLLSSELSQ</sequence>
<dbReference type="STRING" id="280699.M1VJA3"/>
<keyword evidence="3" id="KW-1185">Reference proteome</keyword>
<dbReference type="AlphaFoldDB" id="M1VJA3"/>
<dbReference type="InterPro" id="IPR012336">
    <property type="entry name" value="Thioredoxin-like_fold"/>
</dbReference>